<evidence type="ECO:0000256" key="2">
    <source>
        <dbReference type="ARBA" id="ARBA00022771"/>
    </source>
</evidence>
<dbReference type="EMBL" id="OUUW01000005">
    <property type="protein sequence ID" value="SPP81152.1"/>
    <property type="molecule type" value="Genomic_DNA"/>
</dbReference>
<evidence type="ECO:0000256" key="5">
    <source>
        <dbReference type="PROSITE-ProRule" id="PRU01253"/>
    </source>
</evidence>
<proteinExistence type="predicted"/>
<feature type="region of interest" description="Disordered" evidence="7">
    <location>
        <begin position="52"/>
        <end position="78"/>
    </location>
</feature>
<dbReference type="CDD" id="cd21971">
    <property type="entry name" value="Zn-C2H2_spn-F"/>
    <property type="match status" value="1"/>
</dbReference>
<feature type="coiled-coil region" evidence="6">
    <location>
        <begin position="213"/>
        <end position="240"/>
    </location>
</feature>
<gene>
    <name evidence="9" type="ORF">DGUA_6G006145</name>
</gene>
<dbReference type="PROSITE" id="PS51905">
    <property type="entry name" value="ZF_UBZ1"/>
    <property type="match status" value="1"/>
</dbReference>
<feature type="compositionally biased region" description="Basic and acidic residues" evidence="7">
    <location>
        <begin position="53"/>
        <end position="62"/>
    </location>
</feature>
<dbReference type="GO" id="GO:0008270">
    <property type="term" value="F:zinc ion binding"/>
    <property type="evidence" value="ECO:0007669"/>
    <property type="project" value="UniProtKB-KW"/>
</dbReference>
<keyword evidence="1" id="KW-0479">Metal-binding</keyword>
<dbReference type="STRING" id="7266.A0A3B0JLD6"/>
<dbReference type="Pfam" id="PF18112">
    <property type="entry name" value="Zn-C2H2_12"/>
    <property type="match status" value="1"/>
</dbReference>
<dbReference type="InterPro" id="IPR041641">
    <property type="entry name" value="CALCOCO1/2_Zn_UBZ1"/>
</dbReference>
<sequence length="374" mass="41761">MEATATKTTIPPVSSSSSTTSSEKMNYALQVALQTIKERCIQLQRRVTSMEEENQRLREANAKDSSAVQTGSGGGDSLSLRTQVAELQRQKDQLEEHIGMVSNENRRLWSRLSQISKDQQQQQLLLAQAPAKAEDASPDSRANQNLIRSKTFTQHSPNPHLRQKMISDGLRDISLEEIVLDDFGAGDTEMGCYPYGLPLEETTASEPDANLDAKRCMDGLQDLRREAMKQQQELSSALTLLETRFALQPCPECAQKAAKKPEMADKSLETDESLNNELKLYHSEHNDPLNGSHNGHASAPPSRMNIIQEKLKADAADAMEKTCPMCGKQYSSQVSFNAFREHVEMHFIDDALEMEIEGSVERQFEFVSHTVGDF</sequence>
<evidence type="ECO:0000256" key="6">
    <source>
        <dbReference type="SAM" id="Coils"/>
    </source>
</evidence>
<dbReference type="OrthoDB" id="6105729at2759"/>
<organism evidence="9 10">
    <name type="scientific">Drosophila guanche</name>
    <name type="common">Fruit fly</name>
    <dbReference type="NCBI Taxonomy" id="7266"/>
    <lineage>
        <taxon>Eukaryota</taxon>
        <taxon>Metazoa</taxon>
        <taxon>Ecdysozoa</taxon>
        <taxon>Arthropoda</taxon>
        <taxon>Hexapoda</taxon>
        <taxon>Insecta</taxon>
        <taxon>Pterygota</taxon>
        <taxon>Neoptera</taxon>
        <taxon>Endopterygota</taxon>
        <taxon>Diptera</taxon>
        <taxon>Brachycera</taxon>
        <taxon>Muscomorpha</taxon>
        <taxon>Ephydroidea</taxon>
        <taxon>Drosophilidae</taxon>
        <taxon>Drosophila</taxon>
        <taxon>Sophophora</taxon>
    </lineage>
</organism>
<dbReference type="Proteomes" id="UP000268350">
    <property type="component" value="Unassembled WGS sequence"/>
</dbReference>
<evidence type="ECO:0000256" key="3">
    <source>
        <dbReference type="ARBA" id="ARBA00022833"/>
    </source>
</evidence>
<dbReference type="AlphaFoldDB" id="A0A3B0JLD6"/>
<name>A0A3B0JLD6_DROGU</name>
<keyword evidence="3" id="KW-0862">Zinc</keyword>
<evidence type="ECO:0000256" key="7">
    <source>
        <dbReference type="SAM" id="MobiDB-lite"/>
    </source>
</evidence>
<keyword evidence="4 6" id="KW-0175">Coiled coil</keyword>
<feature type="region of interest" description="Disordered" evidence="7">
    <location>
        <begin position="1"/>
        <end position="22"/>
    </location>
</feature>
<evidence type="ECO:0000259" key="8">
    <source>
        <dbReference type="PROSITE" id="PS51905"/>
    </source>
</evidence>
<reference evidence="10" key="1">
    <citation type="submission" date="2018-01" db="EMBL/GenBank/DDBJ databases">
        <authorList>
            <person name="Alioto T."/>
            <person name="Alioto T."/>
        </authorList>
    </citation>
    <scope>NUCLEOTIDE SEQUENCE [LARGE SCALE GENOMIC DNA]</scope>
</reference>
<keyword evidence="10" id="KW-1185">Reference proteome</keyword>
<keyword evidence="2 5" id="KW-0863">Zinc-finger</keyword>
<accession>A0A3B0JLD6</accession>
<evidence type="ECO:0000313" key="9">
    <source>
        <dbReference type="EMBL" id="SPP81152.1"/>
    </source>
</evidence>
<feature type="compositionally biased region" description="Polar residues" evidence="7">
    <location>
        <begin position="1"/>
        <end position="13"/>
    </location>
</feature>
<dbReference type="Gene3D" id="6.20.250.40">
    <property type="match status" value="1"/>
</dbReference>
<evidence type="ECO:0000256" key="4">
    <source>
        <dbReference type="ARBA" id="ARBA00023054"/>
    </source>
</evidence>
<protein>
    <recommendedName>
        <fullName evidence="8">UBZ1-type domain-containing protein</fullName>
    </recommendedName>
</protein>
<feature type="domain" description="UBZ1-type" evidence="8">
    <location>
        <begin position="320"/>
        <end position="346"/>
    </location>
</feature>
<dbReference type="OMA" id="MRREAMK"/>
<evidence type="ECO:0000256" key="1">
    <source>
        <dbReference type="ARBA" id="ARBA00022723"/>
    </source>
</evidence>
<evidence type="ECO:0000313" key="10">
    <source>
        <dbReference type="Proteomes" id="UP000268350"/>
    </source>
</evidence>